<feature type="chain" id="PRO_5034007546" description="Prolyl 4-hydroxylase alpha subunit domain-containing protein" evidence="10">
    <location>
        <begin position="17"/>
        <end position="743"/>
    </location>
</feature>
<feature type="domain" description="TATA box binding protein associated factor (TAF) histone-like fold" evidence="12">
    <location>
        <begin position="313"/>
        <end position="350"/>
    </location>
</feature>
<dbReference type="InterPro" id="IPR004823">
    <property type="entry name" value="TAF_TATA-bd_Histone-like_dom"/>
</dbReference>
<dbReference type="Pfam" id="PF02969">
    <property type="entry name" value="TAF"/>
    <property type="match status" value="1"/>
</dbReference>
<dbReference type="InterPro" id="IPR046344">
    <property type="entry name" value="TAF6_C_sf"/>
</dbReference>
<sequence length="743" mass="81531">MGWHLLFGLELGSMLARYYLFLLKPNDSKDRRVGSSPFTYISPTMNATFTPIDFSQTPLNSYSGFYAAVIDNVFTEDECRALLDKATSSQSDSSQPWKPAGMSAETPSSVHSEFRHSDRIIYIDKVVADTIFERLRPLVEKDIGDLSPGTIFEGITGKAGRKQGPQWKLVGFLRYGPGHYFKRHCDGLNERTNDDSGAFQKSFVTLQIYLNGSGDQRGDEALQGVSSVTANDVEVPLVGGATRFWTQDKKHFLDIFPRVGRVLVFQQRMLIHSGEEVVKGMKYTMRSQEKFGLVNHTSNGKQKVRSNNGTQVGVYKVDSIKAQQFQEAARFMRHGRRTTMTTADIDQALRVLNIEPLYGHSAYNPTTFRRAHPFPQVANAGPVYFPEDEEIDFDRVLREEKIALPKGVSWTAHWLAVEGVQPLIPENPPAIPRESDGDPLAKGDLLKLNGASPMVNGTGLPGALPAKKGQTQNQNAQIVKQVLSRELQLYYARLTSSLLPPSSDFAKRTAALASLRSDAGLQALLPYLVRWVGEGVVGSLKEDSPSESEGKVLEVLLDVIGAILDNSTLFVEPYLHQILPPILSVLLHSSLPQSHATQLRTTASQTLSKLLTQHSTTYPSLSPRIMKTLLLALISPGKSQGTREGAIRGLVGVGKEAVRKGLVEGGGAKVVGAEVRDANLVQSVMDALRVLHPSTDMADSLDLSKDQDTKIYTQLTELLGDFFAGQVASDAAWAREIVGTPKS</sequence>
<dbReference type="Proteomes" id="UP000567179">
    <property type="component" value="Unassembled WGS sequence"/>
</dbReference>
<evidence type="ECO:0000256" key="10">
    <source>
        <dbReference type="SAM" id="SignalP"/>
    </source>
</evidence>
<organism evidence="13 14">
    <name type="scientific">Psilocybe cf. subviscida</name>
    <dbReference type="NCBI Taxonomy" id="2480587"/>
    <lineage>
        <taxon>Eukaryota</taxon>
        <taxon>Fungi</taxon>
        <taxon>Dikarya</taxon>
        <taxon>Basidiomycota</taxon>
        <taxon>Agaricomycotina</taxon>
        <taxon>Agaricomycetes</taxon>
        <taxon>Agaricomycetidae</taxon>
        <taxon>Agaricales</taxon>
        <taxon>Agaricineae</taxon>
        <taxon>Strophariaceae</taxon>
        <taxon>Psilocybe</taxon>
    </lineage>
</organism>
<comment type="similarity">
    <text evidence="3">Belongs to the TAF6 family.</text>
</comment>
<dbReference type="EMBL" id="JAACJJ010000032">
    <property type="protein sequence ID" value="KAF5317675.1"/>
    <property type="molecule type" value="Genomic_DNA"/>
</dbReference>
<keyword evidence="8" id="KW-0539">Nucleus</keyword>
<feature type="signal peptide" evidence="10">
    <location>
        <begin position="1"/>
        <end position="16"/>
    </location>
</feature>
<evidence type="ECO:0008006" key="15">
    <source>
        <dbReference type="Google" id="ProtNLM"/>
    </source>
</evidence>
<dbReference type="InterPro" id="IPR011442">
    <property type="entry name" value="TAF6_C"/>
</dbReference>
<keyword evidence="10" id="KW-0732">Signal</keyword>
<dbReference type="Gene3D" id="2.60.120.620">
    <property type="entry name" value="q2cbj1_9rhob like domain"/>
    <property type="match status" value="1"/>
</dbReference>
<reference evidence="13 14" key="1">
    <citation type="journal article" date="2020" name="ISME J.">
        <title>Uncovering the hidden diversity of litter-decomposition mechanisms in mushroom-forming fungi.</title>
        <authorList>
            <person name="Floudas D."/>
            <person name="Bentzer J."/>
            <person name="Ahren D."/>
            <person name="Johansson T."/>
            <person name="Persson P."/>
            <person name="Tunlid A."/>
        </authorList>
    </citation>
    <scope>NUCLEOTIDE SEQUENCE [LARGE SCALE GENOMIC DNA]</scope>
    <source>
        <strain evidence="13 14">CBS 101986</strain>
    </source>
</reference>
<dbReference type="OrthoDB" id="361039at2759"/>
<dbReference type="InterPro" id="IPR037796">
    <property type="entry name" value="TAF6"/>
</dbReference>
<dbReference type="GO" id="GO:0016705">
    <property type="term" value="F:oxidoreductase activity, acting on paired donors, with incorporation or reduction of molecular oxygen"/>
    <property type="evidence" value="ECO:0007669"/>
    <property type="project" value="InterPro"/>
</dbReference>
<keyword evidence="5" id="KW-0560">Oxidoreductase</keyword>
<dbReference type="InterPro" id="IPR009072">
    <property type="entry name" value="Histone-fold"/>
</dbReference>
<dbReference type="SUPFAM" id="SSF48371">
    <property type="entry name" value="ARM repeat"/>
    <property type="match status" value="1"/>
</dbReference>
<evidence type="ECO:0000256" key="5">
    <source>
        <dbReference type="ARBA" id="ARBA00023002"/>
    </source>
</evidence>
<evidence type="ECO:0000313" key="13">
    <source>
        <dbReference type="EMBL" id="KAF5317675.1"/>
    </source>
</evidence>
<dbReference type="SMART" id="SM00803">
    <property type="entry name" value="TAF"/>
    <property type="match status" value="1"/>
</dbReference>
<dbReference type="PANTHER" id="PTHR10221:SF9">
    <property type="entry name" value="TRANSCRIPTION INITIATION FACTOR TFIID SUBUNIT 6"/>
    <property type="match status" value="1"/>
</dbReference>
<gene>
    <name evidence="13" type="ORF">D9619_012682</name>
</gene>
<proteinExistence type="inferred from homology"/>
<evidence type="ECO:0000256" key="8">
    <source>
        <dbReference type="ARBA" id="ARBA00023242"/>
    </source>
</evidence>
<dbReference type="Gene3D" id="1.25.40.770">
    <property type="entry name" value="TAF6, C-terminal HEAT repeat domain"/>
    <property type="match status" value="1"/>
</dbReference>
<dbReference type="GO" id="GO:0005506">
    <property type="term" value="F:iron ion binding"/>
    <property type="evidence" value="ECO:0007669"/>
    <property type="project" value="InterPro"/>
</dbReference>
<evidence type="ECO:0000259" key="12">
    <source>
        <dbReference type="SMART" id="SM00803"/>
    </source>
</evidence>
<dbReference type="GO" id="GO:0003713">
    <property type="term" value="F:transcription coactivator activity"/>
    <property type="evidence" value="ECO:0007669"/>
    <property type="project" value="TreeGrafter"/>
</dbReference>
<dbReference type="GO" id="GO:0051213">
    <property type="term" value="F:dioxygenase activity"/>
    <property type="evidence" value="ECO:0007669"/>
    <property type="project" value="UniProtKB-KW"/>
</dbReference>
<comment type="caution">
    <text evidence="13">The sequence shown here is derived from an EMBL/GenBank/DDBJ whole genome shotgun (WGS) entry which is preliminary data.</text>
</comment>
<keyword evidence="6" id="KW-0805">Transcription regulation</keyword>
<dbReference type="GO" id="GO:0000124">
    <property type="term" value="C:SAGA complex"/>
    <property type="evidence" value="ECO:0007669"/>
    <property type="project" value="InterPro"/>
</dbReference>
<dbReference type="PANTHER" id="PTHR10221">
    <property type="entry name" value="TRANSCRIPTION INITIATION FACTOR TFIID SUBUNIT 6"/>
    <property type="match status" value="1"/>
</dbReference>
<feature type="region of interest" description="Disordered" evidence="9">
    <location>
        <begin position="85"/>
        <end position="109"/>
    </location>
</feature>
<dbReference type="GO" id="GO:0046982">
    <property type="term" value="F:protein heterodimerization activity"/>
    <property type="evidence" value="ECO:0007669"/>
    <property type="project" value="InterPro"/>
</dbReference>
<feature type="domain" description="Prolyl 4-hydroxylase alpha subunit" evidence="11">
    <location>
        <begin position="65"/>
        <end position="290"/>
    </location>
</feature>
<comment type="subcellular location">
    <subcellularLocation>
        <location evidence="2">Nucleus</location>
    </subcellularLocation>
</comment>
<feature type="compositionally biased region" description="Polar residues" evidence="9">
    <location>
        <begin position="86"/>
        <end position="96"/>
    </location>
</feature>
<keyword evidence="14" id="KW-1185">Reference proteome</keyword>
<name>A0A8H5B6J4_9AGAR</name>
<evidence type="ECO:0000256" key="1">
    <source>
        <dbReference type="ARBA" id="ARBA00001961"/>
    </source>
</evidence>
<keyword evidence="4" id="KW-0223">Dioxygenase</keyword>
<dbReference type="GO" id="GO:0005669">
    <property type="term" value="C:transcription factor TFIID complex"/>
    <property type="evidence" value="ECO:0007669"/>
    <property type="project" value="InterPro"/>
</dbReference>
<accession>A0A8H5B6J4</accession>
<evidence type="ECO:0000256" key="4">
    <source>
        <dbReference type="ARBA" id="ARBA00022964"/>
    </source>
</evidence>
<evidence type="ECO:0000256" key="9">
    <source>
        <dbReference type="SAM" id="MobiDB-lite"/>
    </source>
</evidence>
<dbReference type="Gene3D" id="1.10.20.10">
    <property type="entry name" value="Histone, subunit A"/>
    <property type="match status" value="1"/>
</dbReference>
<evidence type="ECO:0000256" key="7">
    <source>
        <dbReference type="ARBA" id="ARBA00023163"/>
    </source>
</evidence>
<dbReference type="InterPro" id="IPR016024">
    <property type="entry name" value="ARM-type_fold"/>
</dbReference>
<keyword evidence="7" id="KW-0804">Transcription</keyword>
<dbReference type="AlphaFoldDB" id="A0A8H5B6J4"/>
<comment type="cofactor">
    <cofactor evidence="1">
        <name>L-ascorbate</name>
        <dbReference type="ChEBI" id="CHEBI:38290"/>
    </cofactor>
</comment>
<evidence type="ECO:0000256" key="6">
    <source>
        <dbReference type="ARBA" id="ARBA00023015"/>
    </source>
</evidence>
<evidence type="ECO:0000313" key="14">
    <source>
        <dbReference type="Proteomes" id="UP000567179"/>
    </source>
</evidence>
<dbReference type="Pfam" id="PF07571">
    <property type="entry name" value="TAF6_C"/>
    <property type="match status" value="1"/>
</dbReference>
<evidence type="ECO:0000259" key="11">
    <source>
        <dbReference type="SMART" id="SM00702"/>
    </source>
</evidence>
<dbReference type="InterPro" id="IPR044862">
    <property type="entry name" value="Pro_4_hyd_alph_FE2OG_OXY"/>
</dbReference>
<dbReference type="CDD" id="cd08050">
    <property type="entry name" value="TAF6C"/>
    <property type="match status" value="1"/>
</dbReference>
<dbReference type="GO" id="GO:0051123">
    <property type="term" value="P:RNA polymerase II preinitiation complex assembly"/>
    <property type="evidence" value="ECO:0007669"/>
    <property type="project" value="TreeGrafter"/>
</dbReference>
<evidence type="ECO:0000256" key="3">
    <source>
        <dbReference type="ARBA" id="ARBA00007688"/>
    </source>
</evidence>
<dbReference type="GO" id="GO:0046695">
    <property type="term" value="C:SLIK (SAGA-like) complex"/>
    <property type="evidence" value="ECO:0007669"/>
    <property type="project" value="InterPro"/>
</dbReference>
<protein>
    <recommendedName>
        <fullName evidence="15">Prolyl 4-hydroxylase alpha subunit domain-containing protein</fullName>
    </recommendedName>
</protein>
<dbReference type="Pfam" id="PF13640">
    <property type="entry name" value="2OG-FeII_Oxy_3"/>
    <property type="match status" value="1"/>
</dbReference>
<evidence type="ECO:0000256" key="2">
    <source>
        <dbReference type="ARBA" id="ARBA00004123"/>
    </source>
</evidence>
<dbReference type="GO" id="GO:0031418">
    <property type="term" value="F:L-ascorbic acid binding"/>
    <property type="evidence" value="ECO:0007669"/>
    <property type="project" value="InterPro"/>
</dbReference>
<dbReference type="GO" id="GO:0016251">
    <property type="term" value="F:RNA polymerase II general transcription initiation factor activity"/>
    <property type="evidence" value="ECO:0007669"/>
    <property type="project" value="InterPro"/>
</dbReference>
<dbReference type="InterPro" id="IPR006620">
    <property type="entry name" value="Pro_4_hyd_alph"/>
</dbReference>
<dbReference type="SMART" id="SM00702">
    <property type="entry name" value="P4Hc"/>
    <property type="match status" value="1"/>
</dbReference>